<dbReference type="AlphaFoldDB" id="X0RGC4"/>
<dbReference type="Proteomes" id="UP000019491">
    <property type="component" value="Unassembled WGS sequence"/>
</dbReference>
<gene>
    <name evidence="1" type="ORF">RW1_094_01400</name>
</gene>
<evidence type="ECO:0000313" key="1">
    <source>
        <dbReference type="EMBL" id="GAF50100.1"/>
    </source>
</evidence>
<proteinExistence type="predicted"/>
<sequence>MPPAVRDVVDMTIVDNAVYVDGRRTDNPESLDCTYETLRERGGMAWIGLYRPGLRGDHPPR</sequence>
<evidence type="ECO:0000313" key="2">
    <source>
        <dbReference type="Proteomes" id="UP000019491"/>
    </source>
</evidence>
<name>X0RGC4_RHOWR</name>
<reference evidence="1 2" key="1">
    <citation type="submission" date="2014-02" db="EMBL/GenBank/DDBJ databases">
        <title>Whole genome shotgun sequence of Rhodococcus wratislaviensis NBRC 100605.</title>
        <authorList>
            <person name="Hosoyama A."/>
            <person name="Tsuchikane K."/>
            <person name="Yoshida I."/>
            <person name="Ohji S."/>
            <person name="Ichikawa N."/>
            <person name="Yamazoe A."/>
            <person name="Fujita N."/>
        </authorList>
    </citation>
    <scope>NUCLEOTIDE SEQUENCE [LARGE SCALE GENOMIC DNA]</scope>
    <source>
        <strain evidence="1 2">NBRC 100605</strain>
    </source>
</reference>
<protein>
    <submittedName>
        <fullName evidence="1">Putative metal ion transport protein</fullName>
    </submittedName>
</protein>
<comment type="caution">
    <text evidence="1">The sequence shown here is derived from an EMBL/GenBank/DDBJ whole genome shotgun (WGS) entry which is preliminary data.</text>
</comment>
<keyword evidence="2" id="KW-1185">Reference proteome</keyword>
<organism evidence="1 2">
    <name type="scientific">Rhodococcus wratislaviensis NBRC 100605</name>
    <dbReference type="NCBI Taxonomy" id="1219028"/>
    <lineage>
        <taxon>Bacteria</taxon>
        <taxon>Bacillati</taxon>
        <taxon>Actinomycetota</taxon>
        <taxon>Actinomycetes</taxon>
        <taxon>Mycobacteriales</taxon>
        <taxon>Nocardiaceae</taxon>
        <taxon>Rhodococcus</taxon>
    </lineage>
</organism>
<accession>X0RGC4</accession>
<dbReference type="EMBL" id="BAWF01000094">
    <property type="protein sequence ID" value="GAF50100.1"/>
    <property type="molecule type" value="Genomic_DNA"/>
</dbReference>